<feature type="compositionally biased region" description="Basic and acidic residues" evidence="1">
    <location>
        <begin position="24"/>
        <end position="45"/>
    </location>
</feature>
<dbReference type="Pfam" id="PF13867">
    <property type="entry name" value="SAP30_Sin3_bdg"/>
    <property type="match status" value="1"/>
</dbReference>
<dbReference type="Gene3D" id="6.10.160.20">
    <property type="match status" value="1"/>
</dbReference>
<accession>A0A9P6AJJ5</accession>
<name>A0A9P6AJJ5_9AGAM</name>
<evidence type="ECO:0000313" key="4">
    <source>
        <dbReference type="Proteomes" id="UP000886523"/>
    </source>
</evidence>
<proteinExistence type="predicted"/>
<dbReference type="AlphaFoldDB" id="A0A9P6AJJ5"/>
<dbReference type="Proteomes" id="UP000886523">
    <property type="component" value="Unassembled WGS sequence"/>
</dbReference>
<feature type="region of interest" description="Disordered" evidence="1">
    <location>
        <begin position="1"/>
        <end position="45"/>
    </location>
</feature>
<evidence type="ECO:0000259" key="2">
    <source>
        <dbReference type="Pfam" id="PF13867"/>
    </source>
</evidence>
<keyword evidence="4" id="KW-1185">Reference proteome</keyword>
<dbReference type="InterPro" id="IPR025718">
    <property type="entry name" value="SAP30_Sin3-bd"/>
</dbReference>
<comment type="caution">
    <text evidence="3">The sequence shown here is derived from an EMBL/GenBank/DDBJ whole genome shotgun (WGS) entry which is preliminary data.</text>
</comment>
<evidence type="ECO:0000256" key="1">
    <source>
        <dbReference type="SAM" id="MobiDB-lite"/>
    </source>
</evidence>
<organism evidence="3 4">
    <name type="scientific">Hydnum rufescens UP504</name>
    <dbReference type="NCBI Taxonomy" id="1448309"/>
    <lineage>
        <taxon>Eukaryota</taxon>
        <taxon>Fungi</taxon>
        <taxon>Dikarya</taxon>
        <taxon>Basidiomycota</taxon>
        <taxon>Agaricomycotina</taxon>
        <taxon>Agaricomycetes</taxon>
        <taxon>Cantharellales</taxon>
        <taxon>Hydnaceae</taxon>
        <taxon>Hydnum</taxon>
    </lineage>
</organism>
<reference evidence="3" key="1">
    <citation type="journal article" date="2020" name="Nat. Commun.">
        <title>Large-scale genome sequencing of mycorrhizal fungi provides insights into the early evolution of symbiotic traits.</title>
        <authorList>
            <person name="Miyauchi S."/>
            <person name="Kiss E."/>
            <person name="Kuo A."/>
            <person name="Drula E."/>
            <person name="Kohler A."/>
            <person name="Sanchez-Garcia M."/>
            <person name="Morin E."/>
            <person name="Andreopoulos B."/>
            <person name="Barry K.W."/>
            <person name="Bonito G."/>
            <person name="Buee M."/>
            <person name="Carver A."/>
            <person name="Chen C."/>
            <person name="Cichocki N."/>
            <person name="Clum A."/>
            <person name="Culley D."/>
            <person name="Crous P.W."/>
            <person name="Fauchery L."/>
            <person name="Girlanda M."/>
            <person name="Hayes R.D."/>
            <person name="Keri Z."/>
            <person name="LaButti K."/>
            <person name="Lipzen A."/>
            <person name="Lombard V."/>
            <person name="Magnuson J."/>
            <person name="Maillard F."/>
            <person name="Murat C."/>
            <person name="Nolan M."/>
            <person name="Ohm R.A."/>
            <person name="Pangilinan J."/>
            <person name="Pereira M.F."/>
            <person name="Perotto S."/>
            <person name="Peter M."/>
            <person name="Pfister S."/>
            <person name="Riley R."/>
            <person name="Sitrit Y."/>
            <person name="Stielow J.B."/>
            <person name="Szollosi G."/>
            <person name="Zifcakova L."/>
            <person name="Stursova M."/>
            <person name="Spatafora J.W."/>
            <person name="Tedersoo L."/>
            <person name="Vaario L.M."/>
            <person name="Yamada A."/>
            <person name="Yan M."/>
            <person name="Wang P."/>
            <person name="Xu J."/>
            <person name="Bruns T."/>
            <person name="Baldrian P."/>
            <person name="Vilgalys R."/>
            <person name="Dunand C."/>
            <person name="Henrissat B."/>
            <person name="Grigoriev I.V."/>
            <person name="Hibbett D."/>
            <person name="Nagy L.G."/>
            <person name="Martin F.M."/>
        </authorList>
    </citation>
    <scope>NUCLEOTIDE SEQUENCE</scope>
    <source>
        <strain evidence="3">UP504</strain>
    </source>
</reference>
<gene>
    <name evidence="3" type="ORF">BS47DRAFT_361937</name>
</gene>
<dbReference type="EMBL" id="MU129093">
    <property type="protein sequence ID" value="KAF9506997.1"/>
    <property type="molecule type" value="Genomic_DNA"/>
</dbReference>
<protein>
    <recommendedName>
        <fullName evidence="2">Histone deacetylase complex subunit SAP30 Sin3 binding domain-containing protein</fullName>
    </recommendedName>
</protein>
<sequence>MYIRREASPTPSLTTGGITPANRPRRDPKRDREGSRRRSSRLLEEESAWRDMRSPILADIDEAHGAIAAIAQRHFERQTMREGDVITGFVYAVKTKDRALKILPQ</sequence>
<dbReference type="InterPro" id="IPR038291">
    <property type="entry name" value="SAP30_C_sf"/>
</dbReference>
<feature type="domain" description="Histone deacetylase complex subunit SAP30 Sin3 binding" evidence="2">
    <location>
        <begin position="66"/>
        <end position="94"/>
    </location>
</feature>
<evidence type="ECO:0000313" key="3">
    <source>
        <dbReference type="EMBL" id="KAF9506997.1"/>
    </source>
</evidence>
<dbReference type="OrthoDB" id="3267414at2759"/>